<evidence type="ECO:0000259" key="1">
    <source>
        <dbReference type="Pfam" id="PF04717"/>
    </source>
</evidence>
<dbReference type="SUPFAM" id="SSF55486">
    <property type="entry name" value="Metalloproteases ('zincins'), catalytic domain"/>
    <property type="match status" value="1"/>
</dbReference>
<dbReference type="Proteomes" id="UP000320811">
    <property type="component" value="Unassembled WGS sequence"/>
</dbReference>
<comment type="caution">
    <text evidence="2">The sequence shown here is derived from an EMBL/GenBank/DDBJ whole genome shotgun (WGS) entry which is preliminary data.</text>
</comment>
<dbReference type="Gene3D" id="2.40.50.230">
    <property type="entry name" value="Gp5 N-terminal domain"/>
    <property type="match status" value="1"/>
</dbReference>
<gene>
    <name evidence="2" type="ORF">FHW36_1011620</name>
</gene>
<dbReference type="OrthoDB" id="7033094at2"/>
<dbReference type="Gene3D" id="4.10.220.110">
    <property type="match status" value="1"/>
</dbReference>
<dbReference type="InterPro" id="IPR006531">
    <property type="entry name" value="Gp5/Vgr_OB"/>
</dbReference>
<accession>A0A561Q5R9</accession>
<name>A0A561Q5R9_9BACT</name>
<feature type="domain" description="Gp5/Type VI secretion system Vgr protein OB-fold" evidence="1">
    <location>
        <begin position="365"/>
        <end position="437"/>
    </location>
</feature>
<dbReference type="SUPFAM" id="SSF69255">
    <property type="entry name" value="gp5 N-terminal domain-like"/>
    <property type="match status" value="1"/>
</dbReference>
<dbReference type="SUPFAM" id="SSF69279">
    <property type="entry name" value="Phage tail proteins"/>
    <property type="match status" value="2"/>
</dbReference>
<dbReference type="Gene3D" id="2.30.110.50">
    <property type="match status" value="1"/>
</dbReference>
<dbReference type="AlphaFoldDB" id="A0A561Q5R9"/>
<dbReference type="RefSeq" id="WP_145665070.1">
    <property type="nucleotide sequence ID" value="NZ_VIWO01000001.1"/>
</dbReference>
<dbReference type="Pfam" id="PF05954">
    <property type="entry name" value="Phage_GPD"/>
    <property type="match status" value="1"/>
</dbReference>
<sequence>MSLYTQTFFRIEDVQFHSFYSLRLEQSIMQPHRLEITMGKEWIAHYHFDSTQQLVGKEITLSIGGIAETGSTDMLSFNGIITKVHIGKGIAGEHGYCRIIAHSPDFLLEDDKHTTTFTLQSLDNIIATCLKRLQPYGGTSLIQSRDNPVLKYIVQYKETTGQFVKRMAARFGEWYFYNGQQLIFGQYTPGKTILVHRHNLVDFNISLQTTAGNSSLQHYAYTPGQMLASNAGAVPLSNGNSYTTHVKNISNELYRHSALYKMNYGFTESTQAELDKIAAVQHQGQLSQMVVLRGCSKVPFLRIGDRVSIQEQLPAATSHGDFIITSLSHTCTAHGMYSNQFEAIPADLAGPATDIHNYPRCESQSAVVTDNNDPENLGRVKVRFRWQQQGSTPWLRIITPHAGTGKGIYLVPEINEEVWVGFEDGHPENPYVLGAVWNGTAHSTFGSQRNNIKALKTRGGHLIRLDDTDGQESITITDKNGNIIFLDTPAKSIMITAAEAIDWSARNITFHIANALTLNAGNQLLMNTGTRMLVYSPLFQQTVPGFMHLFSEKTLLQSRDEIRVESPEIYAAGKEKMFLYSAQQTVLNSQGTNFIKGATASKHTNSPDSYQAADDELMVACVVQFRPQNNWKGEYGFDWFRQNDTSISGDVDYEDIVGKYYTSAAYTDIVTDRNAWSKFFRKEAADLEQLKLLYTPFHYALKKDKDNRAVALRYYAPWMALLPSGQPGAAEVELKLLIDYQDKPAKIEFEFNEAHLSLDKKTITDIHKKDTLKVSCRMAFPRDEEINVFAYAKPDDTRDKRKLVGKLQVVGSGKTRQVNVVIVRVLTRVRRAVKQGVPIRGGLDDFQRSLRQALIQLNITDQANDANGVPAVITLDVMEPGLNFAANYAPNGNYLRPVRADLGQFLNRQFDQSRYGPLFPDHYRLFFLGDSATENTADAGGNQQTRSKQGFSQLNVKWGVFFATHDKPTIAHEMLHALGLPHSFDSQARFCYEAQKTENILDYSNWNVDIDGNPHTPITRISTWYWQWQVLNNQI</sequence>
<dbReference type="InterPro" id="IPR037026">
    <property type="entry name" value="Vgr_OB-fold_dom_sf"/>
</dbReference>
<reference evidence="2 3" key="1">
    <citation type="submission" date="2019-06" db="EMBL/GenBank/DDBJ databases">
        <title>Sorghum-associated microbial communities from plants grown in Nebraska, USA.</title>
        <authorList>
            <person name="Schachtman D."/>
        </authorList>
    </citation>
    <scope>NUCLEOTIDE SEQUENCE [LARGE SCALE GENOMIC DNA]</scope>
    <source>
        <strain evidence="2 3">1209</strain>
    </source>
</reference>
<proteinExistence type="predicted"/>
<dbReference type="Pfam" id="PF04717">
    <property type="entry name" value="Phage_base_V"/>
    <property type="match status" value="1"/>
</dbReference>
<organism evidence="2 3">
    <name type="scientific">Chitinophaga polysaccharea</name>
    <dbReference type="NCBI Taxonomy" id="1293035"/>
    <lineage>
        <taxon>Bacteria</taxon>
        <taxon>Pseudomonadati</taxon>
        <taxon>Bacteroidota</taxon>
        <taxon>Chitinophagia</taxon>
        <taxon>Chitinophagales</taxon>
        <taxon>Chitinophagaceae</taxon>
        <taxon>Chitinophaga</taxon>
    </lineage>
</organism>
<evidence type="ECO:0000313" key="3">
    <source>
        <dbReference type="Proteomes" id="UP000320811"/>
    </source>
</evidence>
<keyword evidence="3" id="KW-1185">Reference proteome</keyword>
<protein>
    <submittedName>
        <fullName evidence="2">Uncharacterized protein involved in type VI secretion and phage assembly</fullName>
    </submittedName>
</protein>
<dbReference type="Gene3D" id="3.55.50.10">
    <property type="entry name" value="Baseplate protein-like domains"/>
    <property type="match status" value="1"/>
</dbReference>
<dbReference type="SUPFAM" id="SSF69349">
    <property type="entry name" value="Phage fibre proteins"/>
    <property type="match status" value="1"/>
</dbReference>
<dbReference type="EMBL" id="VIWO01000001">
    <property type="protein sequence ID" value="TWF45689.1"/>
    <property type="molecule type" value="Genomic_DNA"/>
</dbReference>
<evidence type="ECO:0000313" key="2">
    <source>
        <dbReference type="EMBL" id="TWF45689.1"/>
    </source>
</evidence>